<evidence type="ECO:0000256" key="5">
    <source>
        <dbReference type="ARBA" id="ARBA00022723"/>
    </source>
</evidence>
<feature type="binding site" evidence="13">
    <location>
        <position position="227"/>
    </location>
    <ligand>
        <name>1-deoxy-D-xylulose 5-phosphate</name>
        <dbReference type="ChEBI" id="CHEBI:57792"/>
    </ligand>
</feature>
<evidence type="ECO:0000256" key="7">
    <source>
        <dbReference type="ARBA" id="ARBA00023002"/>
    </source>
</evidence>
<feature type="domain" description="1-deoxy-D-xylulose 5-phosphate reductoisomerase N-terminal" evidence="14">
    <location>
        <begin position="4"/>
        <end position="132"/>
    </location>
</feature>
<dbReference type="STRING" id="1513271.XM47_08795"/>
<feature type="binding site" evidence="13">
    <location>
        <position position="231"/>
    </location>
    <ligand>
        <name>Mn(2+)</name>
        <dbReference type="ChEBI" id="CHEBI:29035"/>
    </ligand>
</feature>
<feature type="binding site" evidence="13">
    <location>
        <position position="150"/>
    </location>
    <ligand>
        <name>Mn(2+)</name>
        <dbReference type="ChEBI" id="CHEBI:29035"/>
    </ligand>
</feature>
<feature type="binding site" evidence="13">
    <location>
        <position position="126"/>
    </location>
    <ligand>
        <name>NADPH</name>
        <dbReference type="ChEBI" id="CHEBI:57783"/>
    </ligand>
</feature>
<keyword evidence="17" id="KW-0413">Isomerase</keyword>
<evidence type="ECO:0000256" key="10">
    <source>
        <dbReference type="ARBA" id="ARBA00048543"/>
    </source>
</evidence>
<comment type="cofactor">
    <cofactor evidence="1">
        <name>Co(2+)</name>
        <dbReference type="ChEBI" id="CHEBI:48828"/>
    </cofactor>
</comment>
<feature type="domain" description="DXP reductoisomerase C-terminal" evidence="16">
    <location>
        <begin position="271"/>
        <end position="387"/>
    </location>
</feature>
<feature type="binding site" evidence="13">
    <location>
        <position position="124"/>
    </location>
    <ligand>
        <name>NADPH</name>
        <dbReference type="ChEBI" id="CHEBI:57783"/>
    </ligand>
</feature>
<evidence type="ECO:0000259" key="15">
    <source>
        <dbReference type="Pfam" id="PF08436"/>
    </source>
</evidence>
<feature type="binding site" evidence="13">
    <location>
        <position position="209"/>
    </location>
    <ligand>
        <name>1-deoxy-D-xylulose 5-phosphate</name>
        <dbReference type="ChEBI" id="CHEBI:57792"/>
    </ligand>
</feature>
<dbReference type="GO" id="GO:0051484">
    <property type="term" value="P:isopentenyl diphosphate biosynthetic process, methylerythritol 4-phosphate pathway involved in terpenoid biosynthetic process"/>
    <property type="evidence" value="ECO:0007669"/>
    <property type="project" value="TreeGrafter"/>
</dbReference>
<dbReference type="EMBL" id="LAZL01000011">
    <property type="protein sequence ID" value="KMT65442.1"/>
    <property type="molecule type" value="Genomic_DNA"/>
</dbReference>
<feature type="binding site" evidence="13">
    <location>
        <position position="12"/>
    </location>
    <ligand>
        <name>NADPH</name>
        <dbReference type="ChEBI" id="CHEBI:57783"/>
    </ligand>
</feature>
<dbReference type="PATRIC" id="fig|1513271.3.peg.1793"/>
<evidence type="ECO:0000313" key="17">
    <source>
        <dbReference type="EMBL" id="KMT65442.1"/>
    </source>
</evidence>
<dbReference type="EC" id="1.1.1.267" evidence="4 13"/>
<dbReference type="GO" id="GO:0030145">
    <property type="term" value="F:manganese ion binding"/>
    <property type="evidence" value="ECO:0007669"/>
    <property type="project" value="TreeGrafter"/>
</dbReference>
<keyword evidence="6 13" id="KW-0521">NADP</keyword>
<dbReference type="Pfam" id="PF13288">
    <property type="entry name" value="DXPR_C"/>
    <property type="match status" value="1"/>
</dbReference>
<dbReference type="OrthoDB" id="9806546at2"/>
<dbReference type="PANTHER" id="PTHR30525">
    <property type="entry name" value="1-DEOXY-D-XYLULOSE 5-PHOSPHATE REDUCTOISOMERASE"/>
    <property type="match status" value="1"/>
</dbReference>
<dbReference type="SUPFAM" id="SSF51735">
    <property type="entry name" value="NAD(P)-binding Rossmann-fold domains"/>
    <property type="match status" value="1"/>
</dbReference>
<dbReference type="FunFam" id="1.10.1740.10:FF:000004">
    <property type="entry name" value="1-deoxy-D-xylulose 5-phosphate reductoisomerase"/>
    <property type="match status" value="1"/>
</dbReference>
<evidence type="ECO:0000256" key="6">
    <source>
        <dbReference type="ARBA" id="ARBA00022857"/>
    </source>
</evidence>
<dbReference type="Gene3D" id="3.40.50.720">
    <property type="entry name" value="NAD(P)-binding Rossmann-like Domain"/>
    <property type="match status" value="1"/>
</dbReference>
<feature type="domain" description="1-deoxy-D-xylulose 5-phosphate reductoisomerase C-terminal" evidence="15">
    <location>
        <begin position="146"/>
        <end position="239"/>
    </location>
</feature>
<evidence type="ECO:0000256" key="12">
    <source>
        <dbReference type="ARBA" id="ARBA00071224"/>
    </source>
</evidence>
<evidence type="ECO:0000259" key="16">
    <source>
        <dbReference type="Pfam" id="PF13288"/>
    </source>
</evidence>
<name>A0A0J8GRT2_9ALTE</name>
<dbReference type="NCBIfam" id="NF003938">
    <property type="entry name" value="PRK05447.1-1"/>
    <property type="match status" value="1"/>
</dbReference>
<keyword evidence="7 13" id="KW-0560">Oxidoreductase</keyword>
<evidence type="ECO:0000256" key="9">
    <source>
        <dbReference type="ARBA" id="ARBA00023229"/>
    </source>
</evidence>
<dbReference type="Gene3D" id="1.10.1740.10">
    <property type="match status" value="1"/>
</dbReference>
<comment type="pathway">
    <text evidence="2 13">Isoprenoid biosynthesis; isopentenyl diphosphate biosynthesis via DXP pathway; isopentenyl diphosphate from 1-deoxy-D-xylulose 5-phosphate: step 1/6.</text>
</comment>
<dbReference type="InterPro" id="IPR003821">
    <property type="entry name" value="DXP_reductoisomerase"/>
</dbReference>
<dbReference type="SUPFAM" id="SSF69055">
    <property type="entry name" value="1-deoxy-D-xylulose-5-phosphate reductoisomerase, C-terminal domain"/>
    <property type="match status" value="1"/>
</dbReference>
<feature type="binding site" evidence="13">
    <location>
        <position position="125"/>
    </location>
    <ligand>
        <name>1-deoxy-D-xylulose 5-phosphate</name>
        <dbReference type="ChEBI" id="CHEBI:57792"/>
    </ligand>
</feature>
<dbReference type="GO" id="GO:0070402">
    <property type="term" value="F:NADPH binding"/>
    <property type="evidence" value="ECO:0007669"/>
    <property type="project" value="InterPro"/>
</dbReference>
<dbReference type="RefSeq" id="WP_048691707.1">
    <property type="nucleotide sequence ID" value="NZ_KQ130488.1"/>
</dbReference>
<dbReference type="GO" id="GO:0030604">
    <property type="term" value="F:1-deoxy-D-xylulose-5-phosphate reductoisomerase activity"/>
    <property type="evidence" value="ECO:0007669"/>
    <property type="project" value="UniProtKB-UniRule"/>
</dbReference>
<keyword evidence="18" id="KW-1185">Reference proteome</keyword>
<dbReference type="InterPro" id="IPR013512">
    <property type="entry name" value="DXP_reductoisomerase_N"/>
</dbReference>
<dbReference type="InterPro" id="IPR036291">
    <property type="entry name" value="NAD(P)-bd_dom_sf"/>
</dbReference>
<keyword evidence="9 13" id="KW-0414">Isoprene biosynthesis</keyword>
<keyword evidence="13" id="KW-0460">Magnesium</keyword>
<accession>A0A0J8GRT2</accession>
<dbReference type="HAMAP" id="MF_00183">
    <property type="entry name" value="DXP_reductoisom"/>
    <property type="match status" value="1"/>
</dbReference>
<evidence type="ECO:0000259" key="14">
    <source>
        <dbReference type="Pfam" id="PF02670"/>
    </source>
</evidence>
<dbReference type="Proteomes" id="UP000037600">
    <property type="component" value="Unassembled WGS sequence"/>
</dbReference>
<evidence type="ECO:0000256" key="11">
    <source>
        <dbReference type="ARBA" id="ARBA00054845"/>
    </source>
</evidence>
<comment type="catalytic activity">
    <reaction evidence="10">
        <text>2-C-methyl-D-erythritol 4-phosphate + NADP(+) = 1-deoxy-D-xylulose 5-phosphate + NADPH + H(+)</text>
        <dbReference type="Rhea" id="RHEA:13717"/>
        <dbReference type="ChEBI" id="CHEBI:15378"/>
        <dbReference type="ChEBI" id="CHEBI:57783"/>
        <dbReference type="ChEBI" id="CHEBI:57792"/>
        <dbReference type="ChEBI" id="CHEBI:58262"/>
        <dbReference type="ChEBI" id="CHEBI:58349"/>
        <dbReference type="EC" id="1.1.1.267"/>
    </reaction>
    <physiologicalReaction direction="right-to-left" evidence="10">
        <dbReference type="Rhea" id="RHEA:13719"/>
    </physiologicalReaction>
</comment>
<feature type="binding site" evidence="13">
    <location>
        <position position="228"/>
    </location>
    <ligand>
        <name>1-deoxy-D-xylulose 5-phosphate</name>
        <dbReference type="ChEBI" id="CHEBI:57792"/>
    </ligand>
</feature>
<comment type="caution">
    <text evidence="17">The sequence shown here is derived from an EMBL/GenBank/DDBJ whole genome shotgun (WGS) entry which is preliminary data.</text>
</comment>
<sequence length="394" mass="42796">MKNLAILGSTGSIGQSTLEVVRQNPDKLKVYALAANTNISVISEQIKEFEPEYALLVDHDAALALEKKIKALSLKTKVLAGNDSLNQLAADNAIDTIVAAIVGAAGLPSTMAAAEAGKQILLANKEALVMSGQIFIDTVKQNNASLLPVDSEHNAIFQSLPAAYQQNYLNEQIHDFGVHSIILTGSGGPFLNTPLEELASKTPAQACKHPNWSMGQKISVDSATMMNKGLELIEACWLFGVKPDFVEVLLHPQSVIHSMVRYLDGSIMAQMGAPDMKTPIAHCLGFPQRIKSGSEHYDFINGPQFSFNRPDYQRYPNLKLAGEAFAQGQEATTVLNAANEVHVDAFLQNKIKFTDIAELNAKLLASYSPNKVTTLDCIMEIDHETRRLAQQGLN</sequence>
<dbReference type="InterPro" id="IPR036169">
    <property type="entry name" value="DXPR_C_sf"/>
</dbReference>
<comment type="function">
    <text evidence="11 13">Catalyzes the NADPH-dependent rearrangement and reduction of 1-deoxy-D-xylulose-5-phosphate (DXP) to 2-C-methyl-D-erythritol 4-phosphate (MEP).</text>
</comment>
<evidence type="ECO:0000256" key="4">
    <source>
        <dbReference type="ARBA" id="ARBA00012366"/>
    </source>
</evidence>
<dbReference type="InterPro" id="IPR026877">
    <property type="entry name" value="DXPR_C"/>
</dbReference>
<dbReference type="Pfam" id="PF08436">
    <property type="entry name" value="DXP_redisom_C"/>
    <property type="match status" value="1"/>
</dbReference>
<dbReference type="SUPFAM" id="SSF55347">
    <property type="entry name" value="Glyceraldehyde-3-phosphate dehydrogenase-like, C-terminal domain"/>
    <property type="match status" value="1"/>
</dbReference>
<feature type="binding site" evidence="13">
    <location>
        <position position="231"/>
    </location>
    <ligand>
        <name>1-deoxy-D-xylulose 5-phosphate</name>
        <dbReference type="ChEBI" id="CHEBI:57792"/>
    </ligand>
</feature>
<evidence type="ECO:0000256" key="3">
    <source>
        <dbReference type="ARBA" id="ARBA00006825"/>
    </source>
</evidence>
<keyword evidence="5 13" id="KW-0479">Metal-binding</keyword>
<proteinExistence type="inferred from homology"/>
<evidence type="ECO:0000256" key="2">
    <source>
        <dbReference type="ARBA" id="ARBA00005094"/>
    </source>
</evidence>
<dbReference type="InterPro" id="IPR013644">
    <property type="entry name" value="DXP_reductoisomerase_C"/>
</dbReference>
<dbReference type="NCBIfam" id="NF009114">
    <property type="entry name" value="PRK12464.1"/>
    <property type="match status" value="1"/>
</dbReference>
<comment type="caution">
    <text evidence="13">Lacks conserved residue(s) required for the propagation of feature annotation.</text>
</comment>
<comment type="cofactor">
    <cofactor evidence="13">
        <name>Mg(2+)</name>
        <dbReference type="ChEBI" id="CHEBI:18420"/>
    </cofactor>
    <cofactor evidence="13">
        <name>Mn(2+)</name>
        <dbReference type="ChEBI" id="CHEBI:29035"/>
    </cofactor>
</comment>
<dbReference type="PANTHER" id="PTHR30525:SF0">
    <property type="entry name" value="1-DEOXY-D-XYLULOSE 5-PHOSPHATE REDUCTOISOMERASE, CHLOROPLASTIC"/>
    <property type="match status" value="1"/>
</dbReference>
<dbReference type="PIRSF" id="PIRSF006205">
    <property type="entry name" value="Dxp_reductismrs"/>
    <property type="match status" value="1"/>
</dbReference>
<evidence type="ECO:0000256" key="1">
    <source>
        <dbReference type="ARBA" id="ARBA00001941"/>
    </source>
</evidence>
<feature type="binding site" evidence="13">
    <location>
        <position position="11"/>
    </location>
    <ligand>
        <name>NADPH</name>
        <dbReference type="ChEBI" id="CHEBI:57783"/>
    </ligand>
</feature>
<dbReference type="UniPathway" id="UPA00056">
    <property type="reaction ID" value="UER00092"/>
</dbReference>
<feature type="binding site" evidence="13">
    <location>
        <position position="10"/>
    </location>
    <ligand>
        <name>NADPH</name>
        <dbReference type="ChEBI" id="CHEBI:57783"/>
    </ligand>
</feature>
<feature type="binding site" evidence="13">
    <location>
        <position position="38"/>
    </location>
    <ligand>
        <name>NADPH</name>
        <dbReference type="ChEBI" id="CHEBI:57783"/>
    </ligand>
</feature>
<feature type="binding site" evidence="13">
    <location>
        <position position="152"/>
    </location>
    <ligand>
        <name>Mn(2+)</name>
        <dbReference type="ChEBI" id="CHEBI:29035"/>
    </ligand>
</feature>
<feature type="binding site" evidence="13">
    <location>
        <position position="186"/>
    </location>
    <ligand>
        <name>1-deoxy-D-xylulose 5-phosphate</name>
        <dbReference type="ChEBI" id="CHEBI:57792"/>
    </ligand>
</feature>
<dbReference type="AlphaFoldDB" id="A0A0J8GRT2"/>
<dbReference type="NCBIfam" id="TIGR00243">
    <property type="entry name" value="Dxr"/>
    <property type="match status" value="1"/>
</dbReference>
<feature type="binding site" evidence="13">
    <location>
        <position position="13"/>
    </location>
    <ligand>
        <name>NADPH</name>
        <dbReference type="ChEBI" id="CHEBI:57783"/>
    </ligand>
</feature>
<feature type="binding site" evidence="13">
    <location>
        <position position="222"/>
    </location>
    <ligand>
        <name>1-deoxy-D-xylulose 5-phosphate</name>
        <dbReference type="ChEBI" id="CHEBI:57792"/>
    </ligand>
</feature>
<evidence type="ECO:0000313" key="18">
    <source>
        <dbReference type="Proteomes" id="UP000037600"/>
    </source>
</evidence>
<protein>
    <recommendedName>
        <fullName evidence="12 13">1-deoxy-D-xylulose 5-phosphate reductoisomerase</fullName>
        <shortName evidence="13">DXP reductoisomerase</shortName>
        <ecNumber evidence="4 13">1.1.1.267</ecNumber>
    </recommendedName>
    <alternativeName>
        <fullName evidence="13">1-deoxyxylulose-5-phosphate reductoisomerase</fullName>
    </alternativeName>
    <alternativeName>
        <fullName evidence="13">2-C-methyl-D-erythritol 4-phosphate synthase</fullName>
    </alternativeName>
</protein>
<evidence type="ECO:0000256" key="13">
    <source>
        <dbReference type="HAMAP-Rule" id="MF_00183"/>
    </source>
</evidence>
<evidence type="ECO:0000256" key="8">
    <source>
        <dbReference type="ARBA" id="ARBA00023211"/>
    </source>
</evidence>
<dbReference type="FunFam" id="3.40.50.720:FF:000045">
    <property type="entry name" value="1-deoxy-D-xylulose 5-phosphate reductoisomerase"/>
    <property type="match status" value="1"/>
</dbReference>
<gene>
    <name evidence="13" type="primary">dxr</name>
    <name evidence="17" type="ORF">XM47_08795</name>
</gene>
<organism evidence="17 18">
    <name type="scientific">Catenovulum maritimum</name>
    <dbReference type="NCBI Taxonomy" id="1513271"/>
    <lineage>
        <taxon>Bacteria</taxon>
        <taxon>Pseudomonadati</taxon>
        <taxon>Pseudomonadota</taxon>
        <taxon>Gammaproteobacteria</taxon>
        <taxon>Alteromonadales</taxon>
        <taxon>Alteromonadaceae</taxon>
        <taxon>Catenovulum</taxon>
    </lineage>
</organism>
<dbReference type="GO" id="GO:0016853">
    <property type="term" value="F:isomerase activity"/>
    <property type="evidence" value="ECO:0007669"/>
    <property type="project" value="UniProtKB-KW"/>
</dbReference>
<dbReference type="Pfam" id="PF02670">
    <property type="entry name" value="DXP_reductoisom"/>
    <property type="match status" value="1"/>
</dbReference>
<keyword evidence="8 13" id="KW-0464">Manganese</keyword>
<feature type="binding site" evidence="13">
    <location>
        <position position="151"/>
    </location>
    <ligand>
        <name>1-deoxy-D-xylulose 5-phosphate</name>
        <dbReference type="ChEBI" id="CHEBI:57792"/>
    </ligand>
</feature>
<feature type="binding site" evidence="13">
    <location>
        <position position="152"/>
    </location>
    <ligand>
        <name>1-deoxy-D-xylulose 5-phosphate</name>
        <dbReference type="ChEBI" id="CHEBI:57792"/>
    </ligand>
</feature>
<feature type="binding site" evidence="13">
    <location>
        <position position="215"/>
    </location>
    <ligand>
        <name>NADPH</name>
        <dbReference type="ChEBI" id="CHEBI:57783"/>
    </ligand>
</feature>
<reference evidence="17 18" key="1">
    <citation type="submission" date="2015-04" db="EMBL/GenBank/DDBJ databases">
        <title>Draft Genome Sequence of the Novel Agar-Digesting Marine Bacterium Q1.</title>
        <authorList>
            <person name="Li Y."/>
            <person name="Li D."/>
            <person name="Chen G."/>
            <person name="Du Z."/>
        </authorList>
    </citation>
    <scope>NUCLEOTIDE SEQUENCE [LARGE SCALE GENOMIC DNA]</scope>
    <source>
        <strain evidence="17 18">Q1</strain>
    </source>
</reference>
<comment type="similarity">
    <text evidence="3 13">Belongs to the DXR family.</text>
</comment>